<evidence type="ECO:0000313" key="4">
    <source>
        <dbReference type="Proteomes" id="UP000192674"/>
    </source>
</evidence>
<feature type="region of interest" description="Disordered" evidence="1">
    <location>
        <begin position="253"/>
        <end position="273"/>
    </location>
</feature>
<evidence type="ECO:0000256" key="1">
    <source>
        <dbReference type="SAM" id="MobiDB-lite"/>
    </source>
</evidence>
<dbReference type="RefSeq" id="WP_033386668.1">
    <property type="nucleotide sequence ID" value="NZ_FWXV01000001.1"/>
</dbReference>
<protein>
    <recommendedName>
        <fullName evidence="5">Peptidoglycan-binding protein</fullName>
    </recommendedName>
</protein>
<sequence length="273" mass="28847">MRIKWAAATSAVTIAVSVIAAIPAQALPAVNMEKVLLAAQIDPRRPDSALTPGAKDHVLVVEQALQAKGFLAAQYVDGHFGTSTTTAYTNLQKSFGWSGIDTNGIPGQTSLERLGEGRFTVTNIVSAGSRISYQGKTINTRTKAMLAAAEARLGRTLTITQGSYNPGGVGASGGTHDGGGALDISVSGMSDTVKVDVVRKLREVGFAAWWRKPSQGPWEHHIHAMAVSDPHQSISAWHQSGDYYLGKNGLANGAADDGPSVTKRTWEEVQRGE</sequence>
<evidence type="ECO:0008006" key="5">
    <source>
        <dbReference type="Google" id="ProtNLM"/>
    </source>
</evidence>
<dbReference type="EMBL" id="FWXV01000001">
    <property type="protein sequence ID" value="SMC72197.1"/>
    <property type="molecule type" value="Genomic_DNA"/>
</dbReference>
<evidence type="ECO:0000256" key="2">
    <source>
        <dbReference type="SAM" id="SignalP"/>
    </source>
</evidence>
<dbReference type="OrthoDB" id="5178799at2"/>
<organism evidence="3 4">
    <name type="scientific">Kibdelosporangium aridum</name>
    <dbReference type="NCBI Taxonomy" id="2030"/>
    <lineage>
        <taxon>Bacteria</taxon>
        <taxon>Bacillati</taxon>
        <taxon>Actinomycetota</taxon>
        <taxon>Actinomycetes</taxon>
        <taxon>Pseudonocardiales</taxon>
        <taxon>Pseudonocardiaceae</taxon>
        <taxon>Kibdelosporangium</taxon>
    </lineage>
</organism>
<dbReference type="SUPFAM" id="SSF47090">
    <property type="entry name" value="PGBD-like"/>
    <property type="match status" value="1"/>
</dbReference>
<dbReference type="InterPro" id="IPR036366">
    <property type="entry name" value="PGBDSf"/>
</dbReference>
<dbReference type="AlphaFoldDB" id="A0A1W2BGZ2"/>
<evidence type="ECO:0000313" key="3">
    <source>
        <dbReference type="EMBL" id="SMC72197.1"/>
    </source>
</evidence>
<feature type="signal peptide" evidence="2">
    <location>
        <begin position="1"/>
        <end position="20"/>
    </location>
</feature>
<accession>A0A1W2BGZ2</accession>
<gene>
    <name evidence="3" type="ORF">SAMN05661093_01682</name>
</gene>
<dbReference type="InterPro" id="IPR036365">
    <property type="entry name" value="PGBD-like_sf"/>
</dbReference>
<dbReference type="Proteomes" id="UP000192674">
    <property type="component" value="Unassembled WGS sequence"/>
</dbReference>
<keyword evidence="4" id="KW-1185">Reference proteome</keyword>
<name>A0A1W2BGZ2_KIBAR</name>
<reference evidence="3 4" key="1">
    <citation type="submission" date="2017-04" db="EMBL/GenBank/DDBJ databases">
        <authorList>
            <person name="Afonso C.L."/>
            <person name="Miller P.J."/>
            <person name="Scott M.A."/>
            <person name="Spackman E."/>
            <person name="Goraichik I."/>
            <person name="Dimitrov K.M."/>
            <person name="Suarez D.L."/>
            <person name="Swayne D.E."/>
        </authorList>
    </citation>
    <scope>NUCLEOTIDE SEQUENCE [LARGE SCALE GENOMIC DNA]</scope>
    <source>
        <strain evidence="3 4">DSM 43828</strain>
    </source>
</reference>
<dbReference type="Gene3D" id="1.10.101.10">
    <property type="entry name" value="PGBD-like superfamily/PGBD"/>
    <property type="match status" value="1"/>
</dbReference>
<feature type="chain" id="PRO_5039463697" description="Peptidoglycan-binding protein" evidence="2">
    <location>
        <begin position="21"/>
        <end position="273"/>
    </location>
</feature>
<feature type="compositionally biased region" description="Basic and acidic residues" evidence="1">
    <location>
        <begin position="264"/>
        <end position="273"/>
    </location>
</feature>
<proteinExistence type="predicted"/>
<keyword evidence="2" id="KW-0732">Signal</keyword>